<keyword evidence="8" id="KW-1185">Reference proteome</keyword>
<dbReference type="RefSeq" id="XP_033529240.1">
    <property type="nucleotide sequence ID" value="XM_033672667.1"/>
</dbReference>
<dbReference type="GeneID" id="54413099"/>
<evidence type="ECO:0000256" key="4">
    <source>
        <dbReference type="ARBA" id="ARBA00023163"/>
    </source>
</evidence>
<name>A0A6A6AUF8_9PLEO</name>
<proteinExistence type="predicted"/>
<dbReference type="InterPro" id="IPR021740">
    <property type="entry name" value="Velvet"/>
</dbReference>
<evidence type="ECO:0000256" key="5">
    <source>
        <dbReference type="ARBA" id="ARBA00023242"/>
    </source>
</evidence>
<evidence type="ECO:0000313" key="7">
    <source>
        <dbReference type="EMBL" id="KAF2134853.1"/>
    </source>
</evidence>
<feature type="domain" description="Velvet" evidence="6">
    <location>
        <begin position="98"/>
        <end position="267"/>
    </location>
</feature>
<dbReference type="Proteomes" id="UP000799771">
    <property type="component" value="Unassembled WGS sequence"/>
</dbReference>
<keyword evidence="3" id="KW-0805">Transcription regulation</keyword>
<keyword evidence="2" id="KW-0749">Sporulation</keyword>
<dbReference type="InterPro" id="IPR037525">
    <property type="entry name" value="Velvet_dom"/>
</dbReference>
<accession>A0A6A6AUF8</accession>
<evidence type="ECO:0000259" key="6">
    <source>
        <dbReference type="PROSITE" id="PS51821"/>
    </source>
</evidence>
<organism evidence="7 8">
    <name type="scientific">Dothidotthia symphoricarpi CBS 119687</name>
    <dbReference type="NCBI Taxonomy" id="1392245"/>
    <lineage>
        <taxon>Eukaryota</taxon>
        <taxon>Fungi</taxon>
        <taxon>Dikarya</taxon>
        <taxon>Ascomycota</taxon>
        <taxon>Pezizomycotina</taxon>
        <taxon>Dothideomycetes</taxon>
        <taxon>Pleosporomycetidae</taxon>
        <taxon>Pleosporales</taxon>
        <taxon>Dothidotthiaceae</taxon>
        <taxon>Dothidotthia</taxon>
    </lineage>
</organism>
<evidence type="ECO:0000313" key="8">
    <source>
        <dbReference type="Proteomes" id="UP000799771"/>
    </source>
</evidence>
<protein>
    <recommendedName>
        <fullName evidence="6">Velvet domain-containing protein</fullName>
    </recommendedName>
</protein>
<gene>
    <name evidence="7" type="ORF">P153DRAFT_427473</name>
</gene>
<dbReference type="PROSITE" id="PS51821">
    <property type="entry name" value="VELVET"/>
    <property type="match status" value="1"/>
</dbReference>
<dbReference type="AlphaFoldDB" id="A0A6A6AUF8"/>
<comment type="subcellular location">
    <subcellularLocation>
        <location evidence="1">Nucleus</location>
    </subcellularLocation>
</comment>
<dbReference type="InterPro" id="IPR038491">
    <property type="entry name" value="Velvet_dom_sf"/>
</dbReference>
<dbReference type="OrthoDB" id="5399926at2759"/>
<dbReference type="GO" id="GO:0005634">
    <property type="term" value="C:nucleus"/>
    <property type="evidence" value="ECO:0007669"/>
    <property type="project" value="UniProtKB-SubCell"/>
</dbReference>
<dbReference type="EMBL" id="ML977497">
    <property type="protein sequence ID" value="KAF2134853.1"/>
    <property type="molecule type" value="Genomic_DNA"/>
</dbReference>
<evidence type="ECO:0000256" key="2">
    <source>
        <dbReference type="ARBA" id="ARBA00022969"/>
    </source>
</evidence>
<dbReference type="Gene3D" id="2.60.40.3960">
    <property type="entry name" value="Velvet domain"/>
    <property type="match status" value="1"/>
</dbReference>
<dbReference type="PANTHER" id="PTHR33572:SF18">
    <property type="entry name" value="SPORE DEVELOPMENT REGULATOR VOSA"/>
    <property type="match status" value="1"/>
</dbReference>
<evidence type="ECO:0000256" key="3">
    <source>
        <dbReference type="ARBA" id="ARBA00023015"/>
    </source>
</evidence>
<keyword evidence="5" id="KW-0539">Nucleus</keyword>
<dbReference type="PANTHER" id="PTHR33572">
    <property type="entry name" value="SPORE DEVELOPMENT REGULATOR VOSA"/>
    <property type="match status" value="1"/>
</dbReference>
<sequence>MHFLWPPYIICQGVNDGKEVEIYIEAHQTGRIGPYLATPPLVHAAATRYQDDLLELQNYSTAKQISNPLHPHHQWLTSRDRGLWRTGRPRSGRHSISPEDIRYGMDVVVQPPRTARVGQVIPGSLIVQLRTTNADPDDAVADSPNFVAVATLIPGPNSTASTDPSVLNQLLAGRRFDSIHPFADDEADGSITSMDMADPRGVGYMRFPDLVIRQAGTFRLRITLLRTGSAGSGSAVQIVDSNPIVVYGSGPSSNLAACNGKYMVATR</sequence>
<evidence type="ECO:0000256" key="1">
    <source>
        <dbReference type="ARBA" id="ARBA00004123"/>
    </source>
</evidence>
<reference evidence="7" key="1">
    <citation type="journal article" date="2020" name="Stud. Mycol.">
        <title>101 Dothideomycetes genomes: a test case for predicting lifestyles and emergence of pathogens.</title>
        <authorList>
            <person name="Haridas S."/>
            <person name="Albert R."/>
            <person name="Binder M."/>
            <person name="Bloem J."/>
            <person name="Labutti K."/>
            <person name="Salamov A."/>
            <person name="Andreopoulos B."/>
            <person name="Baker S."/>
            <person name="Barry K."/>
            <person name="Bills G."/>
            <person name="Bluhm B."/>
            <person name="Cannon C."/>
            <person name="Castanera R."/>
            <person name="Culley D."/>
            <person name="Daum C."/>
            <person name="Ezra D."/>
            <person name="Gonzalez J."/>
            <person name="Henrissat B."/>
            <person name="Kuo A."/>
            <person name="Liang C."/>
            <person name="Lipzen A."/>
            <person name="Lutzoni F."/>
            <person name="Magnuson J."/>
            <person name="Mondo S."/>
            <person name="Nolan M."/>
            <person name="Ohm R."/>
            <person name="Pangilinan J."/>
            <person name="Park H.-J."/>
            <person name="Ramirez L."/>
            <person name="Alfaro M."/>
            <person name="Sun H."/>
            <person name="Tritt A."/>
            <person name="Yoshinaga Y."/>
            <person name="Zwiers L.-H."/>
            <person name="Turgeon B."/>
            <person name="Goodwin S."/>
            <person name="Spatafora J."/>
            <person name="Crous P."/>
            <person name="Grigoriev I."/>
        </authorList>
    </citation>
    <scope>NUCLEOTIDE SEQUENCE</scope>
    <source>
        <strain evidence="7">CBS 119687</strain>
    </source>
</reference>
<dbReference type="GO" id="GO:0030435">
    <property type="term" value="P:sporulation resulting in formation of a cellular spore"/>
    <property type="evidence" value="ECO:0007669"/>
    <property type="project" value="UniProtKB-KW"/>
</dbReference>
<keyword evidence="4" id="KW-0804">Transcription</keyword>